<dbReference type="EMBL" id="LCAW01000018">
    <property type="protein sequence ID" value="KKR98409.1"/>
    <property type="molecule type" value="Genomic_DNA"/>
</dbReference>
<gene>
    <name evidence="1" type="ORF">UU50_C0018G0014</name>
</gene>
<proteinExistence type="predicted"/>
<sequence>MKHLTVENMHMQGRQPTFLFCQMGGVVAITINPDGILGGKARYATINGQSEPKCWAFWDHIMPWERVDSDPLVHGIGTLRVILGRIAEEDCGLHMAQFRVPCTRPIQMINHWRLWVFLRGIELCDPAQPKSQPHTVRSAWAIYRDRAYRSAWALSDYHQAWHRFGQDNGLTDLHGHIDRSSAHWLATETRTKLEMATMRRHDSRRSRLQA</sequence>
<accession>A0A0G0VBW1</accession>
<comment type="caution">
    <text evidence="1">The sequence shown here is derived from an EMBL/GenBank/DDBJ whole genome shotgun (WGS) entry which is preliminary data.</text>
</comment>
<evidence type="ECO:0000313" key="1">
    <source>
        <dbReference type="EMBL" id="KKR98409.1"/>
    </source>
</evidence>
<evidence type="ECO:0000313" key="2">
    <source>
        <dbReference type="Proteomes" id="UP000033930"/>
    </source>
</evidence>
<name>A0A0G0VBW1_9BACT</name>
<reference evidence="1 2" key="1">
    <citation type="journal article" date="2015" name="Nature">
        <title>rRNA introns, odd ribosomes, and small enigmatic genomes across a large radiation of phyla.</title>
        <authorList>
            <person name="Brown C.T."/>
            <person name="Hug L.A."/>
            <person name="Thomas B.C."/>
            <person name="Sharon I."/>
            <person name="Castelle C.J."/>
            <person name="Singh A."/>
            <person name="Wilkins M.J."/>
            <person name="Williams K.H."/>
            <person name="Banfield J.F."/>
        </authorList>
    </citation>
    <scope>NUCLEOTIDE SEQUENCE [LARGE SCALE GENOMIC DNA]</scope>
</reference>
<protein>
    <submittedName>
        <fullName evidence="1">Uncharacterized protein</fullName>
    </submittedName>
</protein>
<dbReference type="Proteomes" id="UP000033930">
    <property type="component" value="Unassembled WGS sequence"/>
</dbReference>
<dbReference type="AlphaFoldDB" id="A0A0G0VBW1"/>
<organism evidence="1 2">
    <name type="scientific">Candidatus Uhrbacteria bacterium GW2011_GWC1_41_20</name>
    <dbReference type="NCBI Taxonomy" id="1618983"/>
    <lineage>
        <taxon>Bacteria</taxon>
        <taxon>Candidatus Uhriibacteriota</taxon>
    </lineage>
</organism>